<keyword evidence="10" id="KW-1185">Reference proteome</keyword>
<evidence type="ECO:0000256" key="4">
    <source>
        <dbReference type="ARBA" id="ARBA00023157"/>
    </source>
</evidence>
<dbReference type="InterPro" id="IPR049883">
    <property type="entry name" value="NOTCH1_EGF-like"/>
</dbReference>
<protein>
    <submittedName>
        <fullName evidence="9">Fibrillin-2</fullName>
    </submittedName>
</protein>
<evidence type="ECO:0000313" key="10">
    <source>
        <dbReference type="Proteomes" id="UP000225706"/>
    </source>
</evidence>
<dbReference type="GO" id="GO:0005509">
    <property type="term" value="F:calcium ion binding"/>
    <property type="evidence" value="ECO:0007669"/>
    <property type="project" value="InterPro"/>
</dbReference>
<dbReference type="InterPro" id="IPR001881">
    <property type="entry name" value="EGF-like_Ca-bd_dom"/>
</dbReference>
<dbReference type="Gene3D" id="3.50.4.10">
    <property type="entry name" value="Hepatocyte Growth Factor"/>
    <property type="match status" value="1"/>
</dbReference>
<dbReference type="InterPro" id="IPR000742">
    <property type="entry name" value="EGF"/>
</dbReference>
<dbReference type="SUPFAM" id="SSF57414">
    <property type="entry name" value="Hairpin loop containing domain-like"/>
    <property type="match status" value="1"/>
</dbReference>
<dbReference type="Proteomes" id="UP000225706">
    <property type="component" value="Unassembled WGS sequence"/>
</dbReference>
<evidence type="ECO:0000313" key="9">
    <source>
        <dbReference type="EMBL" id="PFX32862.1"/>
    </source>
</evidence>
<reference evidence="10" key="1">
    <citation type="journal article" date="2017" name="bioRxiv">
        <title>Comparative analysis of the genomes of Stylophora pistillata and Acropora digitifera provides evidence for extensive differences between species of corals.</title>
        <authorList>
            <person name="Voolstra C.R."/>
            <person name="Li Y."/>
            <person name="Liew Y.J."/>
            <person name="Baumgarten S."/>
            <person name="Zoccola D."/>
            <person name="Flot J.-F."/>
            <person name="Tambutte S."/>
            <person name="Allemand D."/>
            <person name="Aranda M."/>
        </authorList>
    </citation>
    <scope>NUCLEOTIDE SEQUENCE [LARGE SCALE GENOMIC DNA]</scope>
</reference>
<dbReference type="AlphaFoldDB" id="A0A2B4SWB5"/>
<name>A0A2B4SWB5_STYPI</name>
<dbReference type="FunFam" id="2.10.25.10:FF:000066">
    <property type="entry name" value="FAT atypical cadherin 4"/>
    <property type="match status" value="1"/>
</dbReference>
<accession>A0A2B4SWB5</accession>
<evidence type="ECO:0000259" key="7">
    <source>
        <dbReference type="PROSITE" id="PS50026"/>
    </source>
</evidence>
<proteinExistence type="predicted"/>
<feature type="region of interest" description="Disordered" evidence="6">
    <location>
        <begin position="397"/>
        <end position="417"/>
    </location>
</feature>
<dbReference type="PROSITE" id="PS00022">
    <property type="entry name" value="EGF_1"/>
    <property type="match status" value="1"/>
</dbReference>
<dbReference type="Gene3D" id="2.10.25.10">
    <property type="entry name" value="Laminin"/>
    <property type="match status" value="3"/>
</dbReference>
<dbReference type="InterPro" id="IPR050751">
    <property type="entry name" value="ECM_structural_protein"/>
</dbReference>
<dbReference type="Pfam" id="PF12947">
    <property type="entry name" value="EGF_3"/>
    <property type="match status" value="1"/>
</dbReference>
<dbReference type="SMART" id="SM00181">
    <property type="entry name" value="EGF"/>
    <property type="match status" value="3"/>
</dbReference>
<dbReference type="PROSITE" id="PS00010">
    <property type="entry name" value="ASX_HYDROXYL"/>
    <property type="match status" value="2"/>
</dbReference>
<dbReference type="FunFam" id="2.10.25.10:FF:000038">
    <property type="entry name" value="Fibrillin 2"/>
    <property type="match status" value="2"/>
</dbReference>
<evidence type="ECO:0000256" key="1">
    <source>
        <dbReference type="ARBA" id="ARBA00022536"/>
    </source>
</evidence>
<dbReference type="InterPro" id="IPR000152">
    <property type="entry name" value="EGF-type_Asp/Asn_hydroxyl_site"/>
</dbReference>
<evidence type="ECO:0000259" key="8">
    <source>
        <dbReference type="PROSITE" id="PS50948"/>
    </source>
</evidence>
<dbReference type="SUPFAM" id="SSF57196">
    <property type="entry name" value="EGF/Laminin"/>
    <property type="match status" value="3"/>
</dbReference>
<comment type="caution">
    <text evidence="5">Lacks conserved residue(s) required for the propagation of feature annotation.</text>
</comment>
<dbReference type="Pfam" id="PF00008">
    <property type="entry name" value="EGF"/>
    <property type="match status" value="1"/>
</dbReference>
<feature type="disulfide bond" evidence="5">
    <location>
        <begin position="317"/>
        <end position="334"/>
    </location>
</feature>
<keyword evidence="1 5" id="KW-0245">EGF-like domain</keyword>
<feature type="domain" description="Apple" evidence="8">
    <location>
        <begin position="10"/>
        <end position="86"/>
    </location>
</feature>
<dbReference type="CDD" id="cd00054">
    <property type="entry name" value="EGF_CA"/>
    <property type="match status" value="3"/>
</dbReference>
<dbReference type="PROSITE" id="PS50948">
    <property type="entry name" value="PAN"/>
    <property type="match status" value="1"/>
</dbReference>
<gene>
    <name evidence="9" type="primary">Fbn2</name>
    <name evidence="9" type="ORF">AWC38_SpisGene2297</name>
</gene>
<dbReference type="STRING" id="50429.A0A2B4SWB5"/>
<dbReference type="PROSITE" id="PS50026">
    <property type="entry name" value="EGF_3"/>
    <property type="match status" value="3"/>
</dbReference>
<dbReference type="PANTHER" id="PTHR24034">
    <property type="entry name" value="EGF-LIKE DOMAIN-CONTAINING PROTEIN"/>
    <property type="match status" value="1"/>
</dbReference>
<sequence length="516" mass="57101">MDPVSPNKQCRVEINIQGMRLEKFVFKKMSASAPYICDIRCGQEITCQSYNYNRKKEICELNNRTKEARTVNFRAAPGWFYIRRLNGRAPLGSILELPALSCQEIKASEGKDAISNKYWMNPTGNGKTQLMYCNMSLGTGEIDECKNDILLCDANAICSNTYGSYKCTCKEGYNGTGHECIDVDECVNDRFICGVNATCVNTNGSYGCTCKEEGSVGDGSVCSGEECRSVIFKEPIQDRVMKYHSTRLVEVSHQGSCSALCYMEPNCVSINVGLSQRGNYICELNNASDESPSSSDLQSKQGYTHLSIENPCSSSPCFNNGTCQAGYTDKGFRCKCPLGFTGVYCKKACSFDFEDGIGGWKMTGRAFIYQPTFGDNPFARSKSAQLQGDWWVGGAEKRPNESVPAGGQHPDGADQPHGTLTSPCFRIIGKNISFLIGGGCKVNEVRAELIINNQVVRNETGNCRENMYRKSWDVEEYIGQYAQVRLVDESSGSWAHINFDDLKGDIICPHDLEEKK</sequence>
<evidence type="ECO:0000256" key="2">
    <source>
        <dbReference type="ARBA" id="ARBA00022729"/>
    </source>
</evidence>
<dbReference type="InterPro" id="IPR018097">
    <property type="entry name" value="EGF_Ca-bd_CS"/>
</dbReference>
<feature type="domain" description="EGF-like" evidence="7">
    <location>
        <begin position="308"/>
        <end position="346"/>
    </location>
</feature>
<dbReference type="Pfam" id="PF07645">
    <property type="entry name" value="EGF_CA"/>
    <property type="match status" value="1"/>
</dbReference>
<feature type="domain" description="EGF-like" evidence="7">
    <location>
        <begin position="141"/>
        <end position="181"/>
    </location>
</feature>
<dbReference type="PANTHER" id="PTHR24034:SF209">
    <property type="entry name" value="EGF-LIKE DOMAIN-CONTAINING PROTEIN"/>
    <property type="match status" value="1"/>
</dbReference>
<dbReference type="EMBL" id="LSMT01000018">
    <property type="protein sequence ID" value="PFX32862.1"/>
    <property type="molecule type" value="Genomic_DNA"/>
</dbReference>
<keyword evidence="3" id="KW-0677">Repeat</keyword>
<dbReference type="OrthoDB" id="5959512at2759"/>
<dbReference type="SMART" id="SM00179">
    <property type="entry name" value="EGF_CA"/>
    <property type="match status" value="3"/>
</dbReference>
<feature type="disulfide bond" evidence="5">
    <location>
        <begin position="336"/>
        <end position="345"/>
    </location>
</feature>
<evidence type="ECO:0000256" key="6">
    <source>
        <dbReference type="SAM" id="MobiDB-lite"/>
    </source>
</evidence>
<keyword evidence="2" id="KW-0732">Signal</keyword>
<feature type="domain" description="EGF-like" evidence="7">
    <location>
        <begin position="182"/>
        <end position="223"/>
    </location>
</feature>
<evidence type="ECO:0000256" key="3">
    <source>
        <dbReference type="ARBA" id="ARBA00022737"/>
    </source>
</evidence>
<dbReference type="PROSITE" id="PS01186">
    <property type="entry name" value="EGF_2"/>
    <property type="match status" value="1"/>
</dbReference>
<keyword evidence="4 5" id="KW-1015">Disulfide bond</keyword>
<evidence type="ECO:0000256" key="5">
    <source>
        <dbReference type="PROSITE-ProRule" id="PRU00076"/>
    </source>
</evidence>
<dbReference type="PROSITE" id="PS01187">
    <property type="entry name" value="EGF_CA"/>
    <property type="match status" value="1"/>
</dbReference>
<dbReference type="Pfam" id="PF00024">
    <property type="entry name" value="PAN_1"/>
    <property type="match status" value="1"/>
</dbReference>
<organism evidence="9 10">
    <name type="scientific">Stylophora pistillata</name>
    <name type="common">Smooth cauliflower coral</name>
    <dbReference type="NCBI Taxonomy" id="50429"/>
    <lineage>
        <taxon>Eukaryota</taxon>
        <taxon>Metazoa</taxon>
        <taxon>Cnidaria</taxon>
        <taxon>Anthozoa</taxon>
        <taxon>Hexacorallia</taxon>
        <taxon>Scleractinia</taxon>
        <taxon>Astrocoeniina</taxon>
        <taxon>Pocilloporidae</taxon>
        <taxon>Stylophora</taxon>
    </lineage>
</organism>
<dbReference type="InterPro" id="IPR024731">
    <property type="entry name" value="NELL2-like_EGF"/>
</dbReference>
<comment type="caution">
    <text evidence="9">The sequence shown here is derived from an EMBL/GenBank/DDBJ whole genome shotgun (WGS) entry which is preliminary data.</text>
</comment>
<dbReference type="InterPro" id="IPR003609">
    <property type="entry name" value="Pan_app"/>
</dbReference>